<dbReference type="Proteomes" id="UP001165488">
    <property type="component" value="Unassembled WGS sequence"/>
</dbReference>
<name>A0ABS9UIY0_9BACT</name>
<keyword evidence="2" id="KW-1185">Reference proteome</keyword>
<reference evidence="1" key="1">
    <citation type="submission" date="2022-03" db="EMBL/GenBank/DDBJ databases">
        <title>De novo assembled genomes of Belliella spp. (Cyclobacteriaceae) strains.</title>
        <authorList>
            <person name="Szabo A."/>
            <person name="Korponai K."/>
            <person name="Felfoldi T."/>
        </authorList>
    </citation>
    <scope>NUCLEOTIDE SEQUENCE</scope>
    <source>
        <strain evidence="1">DSM 107340</strain>
    </source>
</reference>
<proteinExistence type="predicted"/>
<organism evidence="1 2">
    <name type="scientific">Belliella calami</name>
    <dbReference type="NCBI Taxonomy" id="2923436"/>
    <lineage>
        <taxon>Bacteria</taxon>
        <taxon>Pseudomonadati</taxon>
        <taxon>Bacteroidota</taxon>
        <taxon>Cytophagia</taxon>
        <taxon>Cytophagales</taxon>
        <taxon>Cyclobacteriaceae</taxon>
        <taxon>Belliella</taxon>
    </lineage>
</organism>
<evidence type="ECO:0000313" key="2">
    <source>
        <dbReference type="Proteomes" id="UP001165488"/>
    </source>
</evidence>
<comment type="caution">
    <text evidence="1">The sequence shown here is derived from an EMBL/GenBank/DDBJ whole genome shotgun (WGS) entry which is preliminary data.</text>
</comment>
<dbReference type="RefSeq" id="WP_241273097.1">
    <property type="nucleotide sequence ID" value="NZ_JAKZGS010000001.1"/>
</dbReference>
<protein>
    <submittedName>
        <fullName evidence="1">Uncharacterized protein</fullName>
    </submittedName>
</protein>
<dbReference type="EMBL" id="JAKZGS010000001">
    <property type="protein sequence ID" value="MCH7396576.1"/>
    <property type="molecule type" value="Genomic_DNA"/>
</dbReference>
<accession>A0ABS9UIY0</accession>
<evidence type="ECO:0000313" key="1">
    <source>
        <dbReference type="EMBL" id="MCH7396576.1"/>
    </source>
</evidence>
<sequence length="78" mass="9206">MRTTEQKIEMAFKSKNEAMIEMLGLNQDSNIFNYGLKLMYALKYNYVTSGEYDDISKKLQRYCKLEEIETSNEIVSLF</sequence>
<gene>
    <name evidence="1" type="ORF">MM236_01190</name>
</gene>